<evidence type="ECO:0000313" key="3">
    <source>
        <dbReference type="EMBL" id="RGU90588.1"/>
    </source>
</evidence>
<organism evidence="3 4">
    <name type="scientific">Holdemanella biformis</name>
    <dbReference type="NCBI Taxonomy" id="1735"/>
    <lineage>
        <taxon>Bacteria</taxon>
        <taxon>Bacillati</taxon>
        <taxon>Bacillota</taxon>
        <taxon>Erysipelotrichia</taxon>
        <taxon>Erysipelotrichales</taxon>
        <taxon>Erysipelotrichaceae</taxon>
        <taxon>Holdemanella</taxon>
    </lineage>
</organism>
<dbReference type="Pfam" id="PF10088">
    <property type="entry name" value="DUF2326"/>
    <property type="match status" value="1"/>
</dbReference>
<dbReference type="AlphaFoldDB" id="A0A395W8Y4"/>
<feature type="coiled-coil region" evidence="1">
    <location>
        <begin position="354"/>
        <end position="381"/>
    </location>
</feature>
<dbReference type="InterPro" id="IPR027417">
    <property type="entry name" value="P-loop_NTPase"/>
</dbReference>
<dbReference type="EMBL" id="QRYQ01000016">
    <property type="protein sequence ID" value="RGU90588.1"/>
    <property type="molecule type" value="Genomic_DNA"/>
</dbReference>
<name>A0A395W8Y4_9FIRM</name>
<dbReference type="Proteomes" id="UP000265489">
    <property type="component" value="Unassembled WGS sequence"/>
</dbReference>
<proteinExistence type="predicted"/>
<dbReference type="GeneID" id="66579974"/>
<keyword evidence="1" id="KW-0175">Coiled coil</keyword>
<gene>
    <name evidence="3" type="ORF">DWW32_08500</name>
</gene>
<accession>A0A395W8Y4</accession>
<evidence type="ECO:0000313" key="4">
    <source>
        <dbReference type="Proteomes" id="UP000265489"/>
    </source>
</evidence>
<feature type="domain" description="DUF2326" evidence="2">
    <location>
        <begin position="429"/>
        <end position="568"/>
    </location>
</feature>
<evidence type="ECO:0000259" key="2">
    <source>
        <dbReference type="Pfam" id="PF10088"/>
    </source>
</evidence>
<dbReference type="RefSeq" id="WP_118325474.1">
    <property type="nucleotide sequence ID" value="NZ_QRYH01000016.1"/>
</dbReference>
<evidence type="ECO:0000256" key="1">
    <source>
        <dbReference type="SAM" id="Coils"/>
    </source>
</evidence>
<dbReference type="InterPro" id="IPR018760">
    <property type="entry name" value="DUF2326"/>
</dbReference>
<protein>
    <submittedName>
        <fullName evidence="3">DUF2326 domain-containing protein</fullName>
    </submittedName>
</protein>
<sequence>MKLISLTANKETFHPIYFHDGINIIVGKQVTPTNKNDGNTYNGVGKSLILHLIHFCLGARKISSFEEKISDWEFTLNFIIDNKNYYCKRSTSKQNTIEFNGECLKPVKLQEQLLKLCFGLTQTPKNMTWNTLFSRFLRRYRSSYITFDAYVPKETDYNKILNNCYLLGISTQLIVEKNELREQQAKASTTEKAIKDDPLFRQYYLGKNDAELDKTDLEYRIKILEKEISDFKVSENYHEIKTEADEKSYQKRELENKRVLINNYIRNIENSEKETEDINLEKVIKVYQAAQIEIPEMVKKSLIEVTNFHKELLNSRNVRLRKELFRQNKLLKEIDNQIITIGKRMDVLLEYLNSHGALEEYVSLTKELNDLKNEIARINEYQHILKTYHDSQLDIKLSMMDKDKEADLYLEENIKYLDNLKERFQEYAKCFYPKKKSGLVIKNNTGENKLRYSIEARIEDDSSDGVNEVRMFCFDWLLLNCQVSKIRFIAHDSRLFANMDPRQREALFEIVYEGCKNEDLQYICSINEDALLSFKSMMKEETYKKIIQDNIIMELNDDNPTSKLLGIQIDIDLEDKGK</sequence>
<dbReference type="Gene3D" id="3.40.50.300">
    <property type="entry name" value="P-loop containing nucleotide triphosphate hydrolases"/>
    <property type="match status" value="1"/>
</dbReference>
<comment type="caution">
    <text evidence="3">The sequence shown here is derived from an EMBL/GenBank/DDBJ whole genome shotgun (WGS) entry which is preliminary data.</text>
</comment>
<feature type="coiled-coil region" evidence="1">
    <location>
        <begin position="207"/>
        <end position="281"/>
    </location>
</feature>
<reference evidence="3 4" key="1">
    <citation type="submission" date="2018-08" db="EMBL/GenBank/DDBJ databases">
        <title>A genome reference for cultivated species of the human gut microbiota.</title>
        <authorList>
            <person name="Zou Y."/>
            <person name="Xue W."/>
            <person name="Luo G."/>
        </authorList>
    </citation>
    <scope>NUCLEOTIDE SEQUENCE [LARGE SCALE GENOMIC DNA]</scope>
    <source>
        <strain evidence="3 4">AF15-20</strain>
    </source>
</reference>